<dbReference type="Pfam" id="PF19801">
    <property type="entry name" value="DUF6284"/>
    <property type="match status" value="1"/>
</dbReference>
<gene>
    <name evidence="2" type="ORF">GCM10009681_56290</name>
</gene>
<sequence length="141" mass="15562">MSSNLAAVVRITTKHRHVWRHCAGCDDLAALAPDQTHCQTCTTPTAKPRRVADSRKDPPPMITRSLSDNDGPTPADLAAIEYEWPLIAAEMDLVAAEIAVLCADRPLTELDWRRLRRAEQRVSREATAFYGAATDIARRAA</sequence>
<feature type="region of interest" description="Disordered" evidence="1">
    <location>
        <begin position="41"/>
        <end position="72"/>
    </location>
</feature>
<dbReference type="RefSeq" id="WP_425560899.1">
    <property type="nucleotide sequence ID" value="NZ_BAAALS010000058.1"/>
</dbReference>
<accession>A0ABP4XFJ9</accession>
<protein>
    <submittedName>
        <fullName evidence="2">Uncharacterized protein</fullName>
    </submittedName>
</protein>
<dbReference type="InterPro" id="IPR046251">
    <property type="entry name" value="DUF6284"/>
</dbReference>
<dbReference type="Proteomes" id="UP001500655">
    <property type="component" value="Unassembled WGS sequence"/>
</dbReference>
<comment type="caution">
    <text evidence="2">The sequence shown here is derived from an EMBL/GenBank/DDBJ whole genome shotgun (WGS) entry which is preliminary data.</text>
</comment>
<dbReference type="EMBL" id="BAAALS010000058">
    <property type="protein sequence ID" value="GAA1777938.1"/>
    <property type="molecule type" value="Genomic_DNA"/>
</dbReference>
<evidence type="ECO:0000313" key="2">
    <source>
        <dbReference type="EMBL" id="GAA1777938.1"/>
    </source>
</evidence>
<reference evidence="3" key="1">
    <citation type="journal article" date="2019" name="Int. J. Syst. Evol. Microbiol.">
        <title>The Global Catalogue of Microorganisms (GCM) 10K type strain sequencing project: providing services to taxonomists for standard genome sequencing and annotation.</title>
        <authorList>
            <consortium name="The Broad Institute Genomics Platform"/>
            <consortium name="The Broad Institute Genome Sequencing Center for Infectious Disease"/>
            <person name="Wu L."/>
            <person name="Ma J."/>
        </authorList>
    </citation>
    <scope>NUCLEOTIDE SEQUENCE [LARGE SCALE GENOMIC DNA]</scope>
    <source>
        <strain evidence="3">JCM 13249</strain>
    </source>
</reference>
<organism evidence="2 3">
    <name type="scientific">Luedemannella helvata</name>
    <dbReference type="NCBI Taxonomy" id="349315"/>
    <lineage>
        <taxon>Bacteria</taxon>
        <taxon>Bacillati</taxon>
        <taxon>Actinomycetota</taxon>
        <taxon>Actinomycetes</taxon>
        <taxon>Micromonosporales</taxon>
        <taxon>Micromonosporaceae</taxon>
        <taxon>Luedemannella</taxon>
    </lineage>
</organism>
<proteinExistence type="predicted"/>
<evidence type="ECO:0000313" key="3">
    <source>
        <dbReference type="Proteomes" id="UP001500655"/>
    </source>
</evidence>
<evidence type="ECO:0000256" key="1">
    <source>
        <dbReference type="SAM" id="MobiDB-lite"/>
    </source>
</evidence>
<name>A0ABP4XFJ9_9ACTN</name>
<keyword evidence="3" id="KW-1185">Reference proteome</keyword>